<organism evidence="4 5">
    <name type="scientific">Clostridium paraputrificum</name>
    <dbReference type="NCBI Taxonomy" id="29363"/>
    <lineage>
        <taxon>Bacteria</taxon>
        <taxon>Bacillati</taxon>
        <taxon>Bacillota</taxon>
        <taxon>Clostridia</taxon>
        <taxon>Eubacteriales</taxon>
        <taxon>Clostridiaceae</taxon>
        <taxon>Clostridium</taxon>
    </lineage>
</organism>
<dbReference type="OrthoDB" id="9811016at2"/>
<comment type="subcellular location">
    <subcellularLocation>
        <location evidence="3">Cytoplasm</location>
    </subcellularLocation>
    <text evidence="3">Associated with two foci at the outer edges of the nucleoid region in young cells, and at four foci within both cell halves in older cells.</text>
</comment>
<dbReference type="Pfam" id="PF02616">
    <property type="entry name" value="SMC_ScpA"/>
    <property type="match status" value="1"/>
</dbReference>
<dbReference type="PANTHER" id="PTHR33969">
    <property type="entry name" value="SEGREGATION AND CONDENSATION PROTEIN A"/>
    <property type="match status" value="1"/>
</dbReference>
<comment type="caution">
    <text evidence="4">The sequence shown here is derived from an EMBL/GenBank/DDBJ whole genome shotgun (WGS) entry which is preliminary data.</text>
</comment>
<dbReference type="Proteomes" id="UP000092714">
    <property type="component" value="Unassembled WGS sequence"/>
</dbReference>
<evidence type="ECO:0000256" key="2">
    <source>
        <dbReference type="ARBA" id="ARBA00044777"/>
    </source>
</evidence>
<reference evidence="4 5" key="1">
    <citation type="submission" date="2016-06" db="EMBL/GenBank/DDBJ databases">
        <authorList>
            <person name="Kjaerup R.B."/>
            <person name="Dalgaard T.S."/>
            <person name="Juul-Madsen H.R."/>
        </authorList>
    </citation>
    <scope>NUCLEOTIDE SEQUENCE [LARGE SCALE GENOMIC DNA]</scope>
    <source>
        <strain evidence="4 5">373-A1</strain>
    </source>
</reference>
<dbReference type="NCBIfam" id="NF000994">
    <property type="entry name" value="PRK00104.1-3"/>
    <property type="match status" value="1"/>
</dbReference>
<dbReference type="GO" id="GO:0051301">
    <property type="term" value="P:cell division"/>
    <property type="evidence" value="ECO:0007669"/>
    <property type="project" value="UniProtKB-KW"/>
</dbReference>
<dbReference type="GO" id="GO:0007059">
    <property type="term" value="P:chromosome segregation"/>
    <property type="evidence" value="ECO:0007669"/>
    <property type="project" value="UniProtKB-UniRule"/>
</dbReference>
<dbReference type="InterPro" id="IPR003768">
    <property type="entry name" value="ScpA"/>
</dbReference>
<proteinExistence type="inferred from homology"/>
<evidence type="ECO:0000256" key="1">
    <source>
        <dbReference type="ARBA" id="ARBA00022829"/>
    </source>
</evidence>
<dbReference type="GO" id="GO:0006260">
    <property type="term" value="P:DNA replication"/>
    <property type="evidence" value="ECO:0007669"/>
    <property type="project" value="UniProtKB-UniRule"/>
</dbReference>
<keyword evidence="3" id="KW-0131">Cell cycle</keyword>
<comment type="subunit">
    <text evidence="3">Component of a cohesin-like complex composed of ScpA, ScpB and the Smc homodimer, in which ScpA and ScpB bind to the head domain of Smc. The presence of the three proteins is required for the association of the complex with DNA.</text>
</comment>
<dbReference type="Gene3D" id="1.10.10.580">
    <property type="entry name" value="Structural maintenance of chromosome 1. Chain E"/>
    <property type="match status" value="1"/>
</dbReference>
<dbReference type="RefSeq" id="WP_027097719.1">
    <property type="nucleotide sequence ID" value="NZ_CABHIH010000001.1"/>
</dbReference>
<keyword evidence="3" id="KW-0132">Cell division</keyword>
<evidence type="ECO:0000313" key="4">
    <source>
        <dbReference type="EMBL" id="OBY11944.1"/>
    </source>
</evidence>
<dbReference type="Gene3D" id="6.10.250.2410">
    <property type="match status" value="1"/>
</dbReference>
<evidence type="ECO:0000313" key="5">
    <source>
        <dbReference type="Proteomes" id="UP000092714"/>
    </source>
</evidence>
<name>A0A174THK3_9CLOT</name>
<dbReference type="GO" id="GO:0005737">
    <property type="term" value="C:cytoplasm"/>
    <property type="evidence" value="ECO:0007669"/>
    <property type="project" value="UniProtKB-SubCell"/>
</dbReference>
<dbReference type="HAMAP" id="MF_01805">
    <property type="entry name" value="ScpA"/>
    <property type="match status" value="1"/>
</dbReference>
<gene>
    <name evidence="3" type="primary">scpA</name>
    <name evidence="4" type="ORF">CP373A1_03210</name>
</gene>
<dbReference type="AlphaFoldDB" id="A0A174THK3"/>
<protein>
    <recommendedName>
        <fullName evidence="2 3">Segregation and condensation protein A</fullName>
    </recommendedName>
</protein>
<keyword evidence="3" id="KW-0963">Cytoplasm</keyword>
<comment type="similarity">
    <text evidence="3">Belongs to the ScpA family.</text>
</comment>
<dbReference type="eggNOG" id="COG1354">
    <property type="taxonomic scope" value="Bacteria"/>
</dbReference>
<dbReference type="PANTHER" id="PTHR33969:SF2">
    <property type="entry name" value="SEGREGATION AND CONDENSATION PROTEIN A"/>
    <property type="match status" value="1"/>
</dbReference>
<accession>A0A174THK3</accession>
<keyword evidence="5" id="KW-1185">Reference proteome</keyword>
<keyword evidence="1 3" id="KW-0159">Chromosome partition</keyword>
<sequence>MELPKIKVADFEGPFDLLLHLIKKNKMNIYNVEIYKVTNQYLRYLDEMKEMDLEITSEFIVVAATLIEIKSKTLLPKHKVEEEDEEDIEKKLLEKLIIYKKIKEATEFFKGKYTSSGNIYTKKPEVIEEIKGPVDNDELLRNVTLLDLYNIYNNLLEIYLNKQNKGNVIQKKIYVDKYKIEDKFDYLSEKLKEKKITEFSDLMMECECKLECVVTFLALLELMKQRMVKVYQTGSFGEILIERNEEEVE</sequence>
<dbReference type="GeneID" id="42775555"/>
<comment type="function">
    <text evidence="3">Participates in chromosomal partition during cell division. May act via the formation of a condensin-like complex containing Smc and ScpB that pull DNA away from mid-cell into both cell halves.</text>
</comment>
<dbReference type="InterPro" id="IPR023093">
    <property type="entry name" value="ScpA-like_C"/>
</dbReference>
<dbReference type="EMBL" id="MAPZ01000010">
    <property type="protein sequence ID" value="OBY11944.1"/>
    <property type="molecule type" value="Genomic_DNA"/>
</dbReference>
<evidence type="ECO:0000256" key="3">
    <source>
        <dbReference type="HAMAP-Rule" id="MF_01805"/>
    </source>
</evidence>